<feature type="domain" description="Transketolase-like pyrimidine-binding" evidence="4">
    <location>
        <begin position="16"/>
        <end position="191"/>
    </location>
</feature>
<gene>
    <name evidence="5" type="ORF">KGF86_02590</name>
</gene>
<comment type="cofactor">
    <cofactor evidence="1">
        <name>thiamine diphosphate</name>
        <dbReference type="ChEBI" id="CHEBI:58937"/>
    </cofactor>
</comment>
<reference evidence="5 6" key="1">
    <citation type="submission" date="2021-05" db="EMBL/GenBank/DDBJ databases">
        <title>Ornithinibacillus massiliensis sp. nov.</title>
        <authorList>
            <person name="Iwaza R."/>
            <person name="Lagier J.-C."/>
            <person name="Raoult D."/>
        </authorList>
    </citation>
    <scope>NUCLEOTIDE SEQUENCE [LARGE SCALE GENOMIC DNA]</scope>
    <source>
        <strain evidence="5 6">Marseille-P3601</strain>
    </source>
</reference>
<dbReference type="InterPro" id="IPR029061">
    <property type="entry name" value="THDP-binding"/>
</dbReference>
<name>A0ABS5M9U8_9BACI</name>
<dbReference type="PANTHER" id="PTHR43257">
    <property type="entry name" value="PYRUVATE DEHYDROGENASE E1 COMPONENT BETA SUBUNIT"/>
    <property type="match status" value="1"/>
</dbReference>
<keyword evidence="2" id="KW-0560">Oxidoreductase</keyword>
<dbReference type="PANTHER" id="PTHR43257:SF2">
    <property type="entry name" value="PYRUVATE DEHYDROGENASE E1 COMPONENT SUBUNIT BETA"/>
    <property type="match status" value="1"/>
</dbReference>
<dbReference type="Proteomes" id="UP000681870">
    <property type="component" value="Unassembled WGS sequence"/>
</dbReference>
<evidence type="ECO:0000256" key="3">
    <source>
        <dbReference type="ARBA" id="ARBA00023052"/>
    </source>
</evidence>
<dbReference type="Gene3D" id="3.40.50.920">
    <property type="match status" value="1"/>
</dbReference>
<dbReference type="SUPFAM" id="SSF52518">
    <property type="entry name" value="Thiamin diphosphate-binding fold (THDP-binding)"/>
    <property type="match status" value="1"/>
</dbReference>
<evidence type="ECO:0000313" key="5">
    <source>
        <dbReference type="EMBL" id="MBS3679092.1"/>
    </source>
</evidence>
<keyword evidence="3" id="KW-0786">Thiamine pyrophosphate</keyword>
<dbReference type="Gene3D" id="3.40.50.970">
    <property type="match status" value="1"/>
</dbReference>
<organism evidence="5 6">
    <name type="scientific">Ornithinibacillus massiliensis</name>
    <dbReference type="NCBI Taxonomy" id="1944633"/>
    <lineage>
        <taxon>Bacteria</taxon>
        <taxon>Bacillati</taxon>
        <taxon>Bacillota</taxon>
        <taxon>Bacilli</taxon>
        <taxon>Bacillales</taxon>
        <taxon>Bacillaceae</taxon>
        <taxon>Ornithinibacillus</taxon>
    </lineage>
</organism>
<dbReference type="SUPFAM" id="SSF52922">
    <property type="entry name" value="TK C-terminal domain-like"/>
    <property type="match status" value="1"/>
</dbReference>
<dbReference type="RefSeq" id="WP_211741081.1">
    <property type="nucleotide sequence ID" value="NZ_JAGXBY010000001.1"/>
</dbReference>
<proteinExistence type="predicted"/>
<dbReference type="InterPro" id="IPR009014">
    <property type="entry name" value="Transketo_C/PFOR_II"/>
</dbReference>
<dbReference type="Pfam" id="PF02779">
    <property type="entry name" value="Transket_pyr"/>
    <property type="match status" value="1"/>
</dbReference>
<dbReference type="CDD" id="cd07036">
    <property type="entry name" value="TPP_PYR_E1-PDHc-beta_like"/>
    <property type="match status" value="1"/>
</dbReference>
<comment type="caution">
    <text evidence="5">The sequence shown here is derived from an EMBL/GenBank/DDBJ whole genome shotgun (WGS) entry which is preliminary data.</text>
</comment>
<dbReference type="SMART" id="SM00861">
    <property type="entry name" value="Transket_pyr"/>
    <property type="match status" value="1"/>
</dbReference>
<evidence type="ECO:0000259" key="4">
    <source>
        <dbReference type="SMART" id="SM00861"/>
    </source>
</evidence>
<accession>A0ABS5M9U8</accession>
<dbReference type="EMBL" id="JAGXBY010000001">
    <property type="protein sequence ID" value="MBS3679092.1"/>
    <property type="molecule type" value="Genomic_DNA"/>
</dbReference>
<keyword evidence="6" id="KW-1185">Reference proteome</keyword>
<dbReference type="Pfam" id="PF02780">
    <property type="entry name" value="Transketolase_C"/>
    <property type="match status" value="1"/>
</dbReference>
<evidence type="ECO:0000256" key="2">
    <source>
        <dbReference type="ARBA" id="ARBA00023002"/>
    </source>
</evidence>
<sequence>MTTDFTEAKKTATKSMTMIQAINEGMRVVLEQDEMCLILGEDVGKNGGVFRATDGLQEAFGIDRVIDTPLSESGIIGTSVGLAVNGFKPIAEIQFMGFIYPAYDQIMTHVSRIRSRTMGRYSVPMVIRAPYGAGVRAPEIHSDSTESLFTHMPGLKVVCPATPYDAKGLLIAAVEDPDPVLYMEPMHSYRSFREEVPVASYTVEIGKGKKRIEGNDVTLITWGAMVPLVEKVVKQVGGDGISCEVLDLRTLYPLDEALIAESVQKTGRAVVIHEAPRTGGLGNDIVSIINDTAFLYLKAPVERVTGFDVPVPFFSLENHYLPTPERITKAIEKVIHF</sequence>
<evidence type="ECO:0000313" key="6">
    <source>
        <dbReference type="Proteomes" id="UP000681870"/>
    </source>
</evidence>
<dbReference type="InterPro" id="IPR005475">
    <property type="entry name" value="Transketolase-like_Pyr-bd"/>
</dbReference>
<evidence type="ECO:0000256" key="1">
    <source>
        <dbReference type="ARBA" id="ARBA00001964"/>
    </source>
</evidence>
<protein>
    <submittedName>
        <fullName evidence="5">Alpha-ketoacid dehydrogenase subunit beta</fullName>
    </submittedName>
</protein>
<dbReference type="InterPro" id="IPR033248">
    <property type="entry name" value="Transketolase_C"/>
</dbReference>